<name>A0A385SHF8_9BACT</name>
<accession>A0A385SHF8</accession>
<dbReference type="AlphaFoldDB" id="A0A385SHF8"/>
<gene>
    <name evidence="1" type="ORF">D4L85_03585</name>
</gene>
<protein>
    <submittedName>
        <fullName evidence="1">Uncharacterized protein</fullName>
    </submittedName>
</protein>
<sequence>MVLTHMSYEQIAGVLRREILREMPRIREMLEATFRRQERVQKKRHVLKLISRSQLEITLYICNAYKRHFILGAWYRDAKGYCYAHMDNGWITLYQTHLFERFSERYLRQKNQDVRCIGRQFFFGRPGTECEHVDNNTLLTQIPILKQTPGGLVFGIKNLRKELTVMQTYIDFASMSRKRMNVWRECEVRELLLHHFRRLFPEGLSGLY</sequence>
<evidence type="ECO:0000313" key="2">
    <source>
        <dbReference type="Proteomes" id="UP000266183"/>
    </source>
</evidence>
<reference evidence="2" key="1">
    <citation type="submission" date="2018-09" db="EMBL/GenBank/DDBJ databases">
        <title>Chryseolinea sp. KIS68-18 isolated from soil.</title>
        <authorList>
            <person name="Weon H.-Y."/>
            <person name="Kwon S.-W."/>
            <person name="Lee S.A."/>
        </authorList>
    </citation>
    <scope>NUCLEOTIDE SEQUENCE [LARGE SCALE GENOMIC DNA]</scope>
    <source>
        <strain evidence="2">KIS68-18</strain>
    </source>
</reference>
<proteinExistence type="predicted"/>
<keyword evidence="2" id="KW-1185">Reference proteome</keyword>
<evidence type="ECO:0000313" key="1">
    <source>
        <dbReference type="EMBL" id="AYB29717.1"/>
    </source>
</evidence>
<dbReference type="KEGG" id="chk:D4L85_03585"/>
<dbReference type="EMBL" id="CP032382">
    <property type="protein sequence ID" value="AYB29717.1"/>
    <property type="molecule type" value="Genomic_DNA"/>
</dbReference>
<dbReference type="Proteomes" id="UP000266183">
    <property type="component" value="Chromosome"/>
</dbReference>
<organism evidence="1 2">
    <name type="scientific">Chryseolinea soli</name>
    <dbReference type="NCBI Taxonomy" id="2321403"/>
    <lineage>
        <taxon>Bacteria</taxon>
        <taxon>Pseudomonadati</taxon>
        <taxon>Bacteroidota</taxon>
        <taxon>Cytophagia</taxon>
        <taxon>Cytophagales</taxon>
        <taxon>Fulvivirgaceae</taxon>
        <taxon>Chryseolinea</taxon>
    </lineage>
</organism>
<dbReference type="RefSeq" id="WP_119753031.1">
    <property type="nucleotide sequence ID" value="NZ_CP032382.1"/>
</dbReference>